<feature type="transmembrane region" description="Helical" evidence="10">
    <location>
        <begin position="166"/>
        <end position="191"/>
    </location>
</feature>
<evidence type="ECO:0000256" key="8">
    <source>
        <dbReference type="ARBA" id="ARBA00023224"/>
    </source>
</evidence>
<sequence>MELDGCNQSDFFINGTPYTAESKIPETSDDQLPHTFYDDAALPLYLRITCLILFVVIFTVGTVGNIMVTLVISCSRDMRTSTNIFLVNLSIADLLVLVVCTPTALIEVTYHPDRWVLGFYMCKFVPLLETTVANTSVLTILAISFERYYAICRPLKANYICTKSRAAMICLAAWVLATIITSPMIFMITYVEGENECGEWTARCYVTAGKTWPDAYTISTIFLFFLVPFFILLVTYGMIAKRLTTDRSALNAKNENHKARKQVVLMLGTVVFAFFLCLLPFRVLTLFVLLADTKFLEEHAEAYQNFIYFSRMMIYINSSLNPILYNIMSSKFRNGFLRLCNRRRKQSPFTRTGTFITNTTTNSTTMSINLGHQPAGNGNCSGVTAYGKCNGHSTGHNSLGHCTSLKKNVSPSSRPDLLKTLIRSQSNGATTASTNVSASMCNPQCIHYYNNHTCGNGIRHIGGNALNNSIPMTNTNGKSPTATMKPQSHPNFASNGTNGVGVKASTNIYNNIDCMNGKHMTVKSDTVYTAYLPGKRSETVL</sequence>
<dbReference type="EMBL" id="CAXLJM020000027">
    <property type="protein sequence ID" value="CAL8095451.1"/>
    <property type="molecule type" value="Genomic_DNA"/>
</dbReference>
<gene>
    <name evidence="12" type="ORF">ODALV1_LOCUS9090</name>
</gene>
<keyword evidence="3 9" id="KW-0812">Transmembrane</keyword>
<dbReference type="PRINTS" id="PR00237">
    <property type="entry name" value="GPCRRHODOPSN"/>
</dbReference>
<feature type="transmembrane region" description="Helical" evidence="10">
    <location>
        <begin position="84"/>
        <end position="104"/>
    </location>
</feature>
<keyword evidence="4 10" id="KW-1133">Transmembrane helix</keyword>
<evidence type="ECO:0000256" key="7">
    <source>
        <dbReference type="ARBA" id="ARBA00023170"/>
    </source>
</evidence>
<evidence type="ECO:0000256" key="5">
    <source>
        <dbReference type="ARBA" id="ARBA00023040"/>
    </source>
</evidence>
<dbReference type="Pfam" id="PF00001">
    <property type="entry name" value="7tm_1"/>
    <property type="match status" value="1"/>
</dbReference>
<dbReference type="SUPFAM" id="SSF81321">
    <property type="entry name" value="Family A G protein-coupled receptor-like"/>
    <property type="match status" value="1"/>
</dbReference>
<dbReference type="Proteomes" id="UP001642540">
    <property type="component" value="Unassembled WGS sequence"/>
</dbReference>
<evidence type="ECO:0000313" key="12">
    <source>
        <dbReference type="EMBL" id="CAL8095451.1"/>
    </source>
</evidence>
<evidence type="ECO:0000259" key="11">
    <source>
        <dbReference type="PROSITE" id="PS50262"/>
    </source>
</evidence>
<comment type="caution">
    <text evidence="12">The sequence shown here is derived from an EMBL/GenBank/DDBJ whole genome shotgun (WGS) entry which is preliminary data.</text>
</comment>
<feature type="transmembrane region" description="Helical" evidence="10">
    <location>
        <begin position="124"/>
        <end position="145"/>
    </location>
</feature>
<evidence type="ECO:0000256" key="2">
    <source>
        <dbReference type="ARBA" id="ARBA00010663"/>
    </source>
</evidence>
<dbReference type="PROSITE" id="PS00237">
    <property type="entry name" value="G_PROTEIN_RECEP_F1_1"/>
    <property type="match status" value="1"/>
</dbReference>
<dbReference type="InterPro" id="IPR017452">
    <property type="entry name" value="GPCR_Rhodpsn_7TM"/>
</dbReference>
<proteinExistence type="inferred from homology"/>
<keyword evidence="8 9" id="KW-0807">Transducer</keyword>
<keyword evidence="5 9" id="KW-0297">G-protein coupled receptor</keyword>
<keyword evidence="7 9" id="KW-0675">Receptor</keyword>
<dbReference type="InterPro" id="IPR000276">
    <property type="entry name" value="GPCR_Rhodpsn"/>
</dbReference>
<keyword evidence="13" id="KW-1185">Reference proteome</keyword>
<evidence type="ECO:0000313" key="13">
    <source>
        <dbReference type="Proteomes" id="UP001642540"/>
    </source>
</evidence>
<feature type="transmembrane region" description="Helical" evidence="10">
    <location>
        <begin position="263"/>
        <end position="288"/>
    </location>
</feature>
<dbReference type="PANTHER" id="PTHR24243">
    <property type="entry name" value="G-PROTEIN COUPLED RECEPTOR"/>
    <property type="match status" value="1"/>
</dbReference>
<keyword evidence="6 10" id="KW-0472">Membrane</keyword>
<reference evidence="12 13" key="1">
    <citation type="submission" date="2024-08" db="EMBL/GenBank/DDBJ databases">
        <authorList>
            <person name="Cucini C."/>
            <person name="Frati F."/>
        </authorList>
    </citation>
    <scope>NUCLEOTIDE SEQUENCE [LARGE SCALE GENOMIC DNA]</scope>
</reference>
<accession>A0ABP1QAA6</accession>
<evidence type="ECO:0000256" key="3">
    <source>
        <dbReference type="ARBA" id="ARBA00022692"/>
    </source>
</evidence>
<feature type="transmembrane region" description="Helical" evidence="10">
    <location>
        <begin position="44"/>
        <end position="72"/>
    </location>
</feature>
<dbReference type="Gene3D" id="1.20.1070.10">
    <property type="entry name" value="Rhodopsin 7-helix transmembrane proteins"/>
    <property type="match status" value="1"/>
</dbReference>
<evidence type="ECO:0000256" key="6">
    <source>
        <dbReference type="ARBA" id="ARBA00023136"/>
    </source>
</evidence>
<comment type="similarity">
    <text evidence="2 9">Belongs to the G-protein coupled receptor 1 family.</text>
</comment>
<organism evidence="12 13">
    <name type="scientific">Orchesella dallaii</name>
    <dbReference type="NCBI Taxonomy" id="48710"/>
    <lineage>
        <taxon>Eukaryota</taxon>
        <taxon>Metazoa</taxon>
        <taxon>Ecdysozoa</taxon>
        <taxon>Arthropoda</taxon>
        <taxon>Hexapoda</taxon>
        <taxon>Collembola</taxon>
        <taxon>Entomobryomorpha</taxon>
        <taxon>Entomobryoidea</taxon>
        <taxon>Orchesellidae</taxon>
        <taxon>Orchesellinae</taxon>
        <taxon>Orchesella</taxon>
    </lineage>
</organism>
<evidence type="ECO:0000256" key="1">
    <source>
        <dbReference type="ARBA" id="ARBA00004141"/>
    </source>
</evidence>
<protein>
    <recommendedName>
        <fullName evidence="11">G-protein coupled receptors family 1 profile domain-containing protein</fullName>
    </recommendedName>
</protein>
<evidence type="ECO:0000256" key="10">
    <source>
        <dbReference type="SAM" id="Phobius"/>
    </source>
</evidence>
<dbReference type="PROSITE" id="PS50262">
    <property type="entry name" value="G_PROTEIN_RECEP_F1_2"/>
    <property type="match status" value="1"/>
</dbReference>
<feature type="domain" description="G-protein coupled receptors family 1 profile" evidence="11">
    <location>
        <begin position="64"/>
        <end position="325"/>
    </location>
</feature>
<dbReference type="PANTHER" id="PTHR24243:SF233">
    <property type="entry name" value="THYROTROPIN-RELEASING HORMONE RECEPTOR"/>
    <property type="match status" value="1"/>
</dbReference>
<evidence type="ECO:0000256" key="4">
    <source>
        <dbReference type="ARBA" id="ARBA00022989"/>
    </source>
</evidence>
<feature type="transmembrane region" description="Helical" evidence="10">
    <location>
        <begin position="215"/>
        <end position="239"/>
    </location>
</feature>
<evidence type="ECO:0000256" key="9">
    <source>
        <dbReference type="RuleBase" id="RU000688"/>
    </source>
</evidence>
<name>A0ABP1QAA6_9HEXA</name>
<comment type="subcellular location">
    <subcellularLocation>
        <location evidence="1">Membrane</location>
        <topology evidence="1">Multi-pass membrane protein</topology>
    </subcellularLocation>
</comment>